<accession>A0A918MP06</accession>
<protein>
    <recommendedName>
        <fullName evidence="3">Dihydrodipicolinate reductase</fullName>
    </recommendedName>
</protein>
<reference evidence="1" key="2">
    <citation type="submission" date="2020-09" db="EMBL/GenBank/DDBJ databases">
        <authorList>
            <person name="Sun Q."/>
            <person name="Kim S."/>
        </authorList>
    </citation>
    <scope>NUCLEOTIDE SEQUENCE</scope>
    <source>
        <strain evidence="1">KCTC 23714</strain>
    </source>
</reference>
<proteinExistence type="predicted"/>
<name>A0A918MP06_9RHOB</name>
<reference evidence="1" key="1">
    <citation type="journal article" date="2014" name="Int. J. Syst. Evol. Microbiol.">
        <title>Complete genome sequence of Corynebacterium casei LMG S-19264T (=DSM 44701T), isolated from a smear-ripened cheese.</title>
        <authorList>
            <consortium name="US DOE Joint Genome Institute (JGI-PGF)"/>
            <person name="Walter F."/>
            <person name="Albersmeier A."/>
            <person name="Kalinowski J."/>
            <person name="Ruckert C."/>
        </authorList>
    </citation>
    <scope>NUCLEOTIDE SEQUENCE</scope>
    <source>
        <strain evidence="1">KCTC 23714</strain>
    </source>
</reference>
<dbReference type="AlphaFoldDB" id="A0A918MP06"/>
<dbReference type="EMBL" id="BMYQ01000013">
    <property type="protein sequence ID" value="GGW41216.1"/>
    <property type="molecule type" value="Genomic_DNA"/>
</dbReference>
<comment type="caution">
    <text evidence="1">The sequence shown here is derived from an EMBL/GenBank/DDBJ whole genome shotgun (WGS) entry which is preliminary data.</text>
</comment>
<evidence type="ECO:0000313" key="2">
    <source>
        <dbReference type="Proteomes" id="UP000628984"/>
    </source>
</evidence>
<sequence>MIQSGLFCVILSQHVTHPGPDMYPISFTLAALFAMALEARAEGFVPVTDRDTFIELVSTRELRHPFGIRLIVSPDGQISGNAMGWPVSGTWNWTDGFFCREMEWSGTPIPFNCQLVEVEAGRKLRFTVDRGAGDSATFRLQ</sequence>
<dbReference type="Proteomes" id="UP000628984">
    <property type="component" value="Unassembled WGS sequence"/>
</dbReference>
<evidence type="ECO:0008006" key="3">
    <source>
        <dbReference type="Google" id="ProtNLM"/>
    </source>
</evidence>
<gene>
    <name evidence="1" type="ORF">GCM10011452_31970</name>
</gene>
<evidence type="ECO:0000313" key="1">
    <source>
        <dbReference type="EMBL" id="GGW41216.1"/>
    </source>
</evidence>
<organism evidence="1 2">
    <name type="scientific">Gemmobacter lanyuensis</name>
    <dbReference type="NCBI Taxonomy" id="1054497"/>
    <lineage>
        <taxon>Bacteria</taxon>
        <taxon>Pseudomonadati</taxon>
        <taxon>Pseudomonadota</taxon>
        <taxon>Alphaproteobacteria</taxon>
        <taxon>Rhodobacterales</taxon>
        <taxon>Paracoccaceae</taxon>
        <taxon>Gemmobacter</taxon>
    </lineage>
</organism>
<keyword evidence="2" id="KW-1185">Reference proteome</keyword>